<keyword evidence="2" id="KW-1185">Reference proteome</keyword>
<protein>
    <submittedName>
        <fullName evidence="1">Uncharacterized protein</fullName>
    </submittedName>
</protein>
<evidence type="ECO:0000313" key="1">
    <source>
        <dbReference type="EMBL" id="QLH82231.1"/>
    </source>
</evidence>
<dbReference type="KEGG" id="hpel:HZS54_11700"/>
<dbReference type="AlphaFoldDB" id="A0A7D5T3Y0"/>
<accession>A0A7D5T3Y0</accession>
<sequence>MSQHGFNIGDEVLIRADQVGTIKMLGAETALVECRAGNELTVSYEELNSDFSLPLEGRETVTVELTRYAKYADTVRKERPEIVLRQDEIKPNKQARRVMNWGEHTYVDYYLKKPDRMFGIKSVRSGAVTRNSFKIHGKTVSFSGVREDLGIEIGYGESVPLDAMWDNDQNILVCDYSDLI</sequence>
<evidence type="ECO:0000313" key="2">
    <source>
        <dbReference type="Proteomes" id="UP000509346"/>
    </source>
</evidence>
<dbReference type="Proteomes" id="UP000509346">
    <property type="component" value="Chromosome"/>
</dbReference>
<name>A0A7D5T3Y0_9EURY</name>
<dbReference type="GeneID" id="56083263"/>
<reference evidence="1 2" key="1">
    <citation type="submission" date="2020-07" db="EMBL/GenBank/DDBJ databases">
        <title>Halosimplex litoreum sp. nov. and Halosimplex rubrum sp. nov., isolated from different salt environments.</title>
        <authorList>
            <person name="Cui H."/>
        </authorList>
    </citation>
    <scope>NUCLEOTIDE SEQUENCE [LARGE SCALE GENOMIC DNA]</scope>
    <source>
        <strain evidence="1 2">R2</strain>
    </source>
</reference>
<dbReference type="RefSeq" id="WP_179922699.1">
    <property type="nucleotide sequence ID" value="NZ_CP058909.1"/>
</dbReference>
<organism evidence="1 2">
    <name type="scientific">Halosimplex pelagicum</name>
    <dbReference type="NCBI Taxonomy" id="869886"/>
    <lineage>
        <taxon>Archaea</taxon>
        <taxon>Methanobacteriati</taxon>
        <taxon>Methanobacteriota</taxon>
        <taxon>Stenosarchaea group</taxon>
        <taxon>Halobacteria</taxon>
        <taxon>Halobacteriales</taxon>
        <taxon>Haloarculaceae</taxon>
        <taxon>Halosimplex</taxon>
    </lineage>
</organism>
<dbReference type="EMBL" id="CP058909">
    <property type="protein sequence ID" value="QLH82231.1"/>
    <property type="molecule type" value="Genomic_DNA"/>
</dbReference>
<gene>
    <name evidence="1" type="ORF">HZS54_11700</name>
</gene>
<proteinExistence type="predicted"/>